<reference evidence="2" key="1">
    <citation type="submission" date="2020-10" db="EMBL/GenBank/DDBJ databases">
        <title>Sequencing the genomes of 1000 actinobacteria strains.</title>
        <authorList>
            <person name="Klenk H.-P."/>
        </authorList>
    </citation>
    <scope>NUCLEOTIDE SEQUENCE</scope>
    <source>
        <strain evidence="2">DSM 45354</strain>
    </source>
</reference>
<gene>
    <name evidence="2" type="ORF">HEB94_002910</name>
</gene>
<keyword evidence="1" id="KW-0812">Transmembrane</keyword>
<dbReference type="Proteomes" id="UP000638648">
    <property type="component" value="Unassembled WGS sequence"/>
</dbReference>
<feature type="transmembrane region" description="Helical" evidence="1">
    <location>
        <begin position="91"/>
        <end position="110"/>
    </location>
</feature>
<keyword evidence="3" id="KW-1185">Reference proteome</keyword>
<feature type="transmembrane region" description="Helical" evidence="1">
    <location>
        <begin position="44"/>
        <end position="65"/>
    </location>
</feature>
<dbReference type="RefSeq" id="WP_192750250.1">
    <property type="nucleotide sequence ID" value="NZ_BAABJL010000025.1"/>
</dbReference>
<evidence type="ECO:0000313" key="3">
    <source>
        <dbReference type="Proteomes" id="UP000638648"/>
    </source>
</evidence>
<proteinExistence type="predicted"/>
<evidence type="ECO:0000256" key="1">
    <source>
        <dbReference type="SAM" id="Phobius"/>
    </source>
</evidence>
<keyword evidence="1" id="KW-1133">Transmembrane helix</keyword>
<dbReference type="EMBL" id="JADBEM010000001">
    <property type="protein sequence ID" value="MBE1606062.1"/>
    <property type="molecule type" value="Genomic_DNA"/>
</dbReference>
<feature type="transmembrane region" description="Helical" evidence="1">
    <location>
        <begin position="12"/>
        <end position="32"/>
    </location>
</feature>
<comment type="caution">
    <text evidence="2">The sequence shown here is derived from an EMBL/GenBank/DDBJ whole genome shotgun (WGS) entry which is preliminary data.</text>
</comment>
<evidence type="ECO:0000313" key="2">
    <source>
        <dbReference type="EMBL" id="MBE1606062.1"/>
    </source>
</evidence>
<organism evidence="2 3">
    <name type="scientific">Actinopolymorpha pittospori</name>
    <dbReference type="NCBI Taxonomy" id="648752"/>
    <lineage>
        <taxon>Bacteria</taxon>
        <taxon>Bacillati</taxon>
        <taxon>Actinomycetota</taxon>
        <taxon>Actinomycetes</taxon>
        <taxon>Propionibacteriales</taxon>
        <taxon>Actinopolymorphaceae</taxon>
        <taxon>Actinopolymorpha</taxon>
    </lineage>
</organism>
<accession>A0A927R7X9</accession>
<keyword evidence="1" id="KW-0472">Membrane</keyword>
<sequence length="169" mass="18310">MRRLLGPLRWYGAGPLHLLVLLGSFALAGYAAMRFVPGNPLGVAAWFVGAIVGHDLLLLPLYSLLDRGARAVFRHRPAPGPLPPGPWINHLRVPAVLSALLFLVFAPLILRLPSGFEHITGRPVTPYLTHWLLITGALFVGSAVILAWRVGQARRLTNSSAPDAGRPEQ</sequence>
<name>A0A927R7X9_9ACTN</name>
<feature type="transmembrane region" description="Helical" evidence="1">
    <location>
        <begin position="130"/>
        <end position="148"/>
    </location>
</feature>
<protein>
    <submittedName>
        <fullName evidence="2">Uncharacterized protein</fullName>
    </submittedName>
</protein>
<dbReference type="AlphaFoldDB" id="A0A927R7X9"/>